<dbReference type="EMBL" id="QORK01000027">
    <property type="protein sequence ID" value="TFF78744.1"/>
    <property type="molecule type" value="Genomic_DNA"/>
</dbReference>
<protein>
    <submittedName>
        <fullName evidence="2">Uncharacterized protein</fullName>
    </submittedName>
</protein>
<proteinExistence type="predicted"/>
<dbReference type="OrthoDB" id="5591419at2"/>
<evidence type="ECO:0000313" key="4">
    <source>
        <dbReference type="Proteomes" id="UP000297914"/>
    </source>
</evidence>
<gene>
    <name evidence="1" type="ORF">DRM93_13085</name>
    <name evidence="2" type="ORF">DRM94_13085</name>
</gene>
<sequence length="182" mass="20242">MASLPAHLLAAAQLNRSGWASSHPDRGEIEPSPLFCCHTGVVSIRTFSMHSLMQKLGIITTLVLMTVAAAHAGAQTLFGRLASTPVQQFNQQIRQASSSQQSWVNDYREVARRFVGHEDVPTRIHAQQLDNDLVLSVALDGQRSDILYILTLFRSNNLWQMRQAEMGWRCQGQSTFTPVPCP</sequence>
<evidence type="ECO:0000313" key="1">
    <source>
        <dbReference type="EMBL" id="TFF74494.1"/>
    </source>
</evidence>
<keyword evidence="3" id="KW-1185">Reference proteome</keyword>
<dbReference type="EMBL" id="QORL01000027">
    <property type="protein sequence ID" value="TFF74494.1"/>
    <property type="molecule type" value="Genomic_DNA"/>
</dbReference>
<evidence type="ECO:0000313" key="2">
    <source>
        <dbReference type="EMBL" id="TFF78744.1"/>
    </source>
</evidence>
<dbReference type="Proteomes" id="UP000297914">
    <property type="component" value="Unassembled WGS sequence"/>
</dbReference>
<dbReference type="Proteomes" id="UP000297720">
    <property type="component" value="Unassembled WGS sequence"/>
</dbReference>
<name>A0A5F0K9J7_9GAMM</name>
<comment type="caution">
    <text evidence="2">The sequence shown here is derived from an EMBL/GenBank/DDBJ whole genome shotgun (WGS) entry which is preliminary data.</text>
</comment>
<evidence type="ECO:0000313" key="3">
    <source>
        <dbReference type="Proteomes" id="UP000297720"/>
    </source>
</evidence>
<accession>A0A5F0K9J7</accession>
<dbReference type="AlphaFoldDB" id="A0A5F0K9J7"/>
<reference evidence="2 4" key="1">
    <citation type="submission" date="2018-06" db="EMBL/GenBank/DDBJ databases">
        <title>Occurrence of a novel blaKPC-2- and qnrS2- harbouring IncP6 plasmid from Aeromonas taiwanensis isolates recovered from the river sediments.</title>
        <authorList>
            <person name="Zheng B."/>
            <person name="Yu X."/>
            <person name="Xiao Y."/>
        </authorList>
    </citation>
    <scope>NUCLEOTIDE SEQUENCE [LARGE SCALE GENOMIC DNA]</scope>
    <source>
        <strain evidence="1 3">1713</strain>
        <strain evidence="2 4">198</strain>
    </source>
</reference>
<organism evidence="2 4">
    <name type="scientific">Aeromonas taiwanensis</name>
    <dbReference type="NCBI Taxonomy" id="633417"/>
    <lineage>
        <taxon>Bacteria</taxon>
        <taxon>Pseudomonadati</taxon>
        <taxon>Pseudomonadota</taxon>
        <taxon>Gammaproteobacteria</taxon>
        <taxon>Aeromonadales</taxon>
        <taxon>Aeromonadaceae</taxon>
        <taxon>Aeromonas</taxon>
    </lineage>
</organism>